<dbReference type="AlphaFoldDB" id="A0A9P0IW16"/>
<organism evidence="3 4">
    <name type="scientific">Aphis gossypii</name>
    <name type="common">Cotton aphid</name>
    <dbReference type="NCBI Taxonomy" id="80765"/>
    <lineage>
        <taxon>Eukaryota</taxon>
        <taxon>Metazoa</taxon>
        <taxon>Ecdysozoa</taxon>
        <taxon>Arthropoda</taxon>
        <taxon>Hexapoda</taxon>
        <taxon>Insecta</taxon>
        <taxon>Pterygota</taxon>
        <taxon>Neoptera</taxon>
        <taxon>Paraneoptera</taxon>
        <taxon>Hemiptera</taxon>
        <taxon>Sternorrhyncha</taxon>
        <taxon>Aphidomorpha</taxon>
        <taxon>Aphidoidea</taxon>
        <taxon>Aphididae</taxon>
        <taxon>Aphidini</taxon>
        <taxon>Aphis</taxon>
        <taxon>Aphis</taxon>
    </lineage>
</organism>
<keyword evidence="1" id="KW-0175">Coiled coil</keyword>
<accession>A0A9P0IW16</accession>
<reference evidence="3" key="2">
    <citation type="submission" date="2022-10" db="EMBL/GenBank/DDBJ databases">
        <authorList>
            <consortium name="ENA_rothamsted_submissions"/>
            <consortium name="culmorum"/>
            <person name="King R."/>
        </authorList>
    </citation>
    <scope>NUCLEOTIDE SEQUENCE</scope>
</reference>
<reference evidence="3" key="1">
    <citation type="submission" date="2022-02" db="EMBL/GenBank/DDBJ databases">
        <authorList>
            <person name="King R."/>
        </authorList>
    </citation>
    <scope>NUCLEOTIDE SEQUENCE</scope>
</reference>
<feature type="coiled-coil region" evidence="1">
    <location>
        <begin position="43"/>
        <end position="77"/>
    </location>
</feature>
<evidence type="ECO:0000313" key="4">
    <source>
        <dbReference type="Proteomes" id="UP001154329"/>
    </source>
</evidence>
<protein>
    <submittedName>
        <fullName evidence="3">Uncharacterized protein</fullName>
    </submittedName>
</protein>
<feature type="region of interest" description="Disordered" evidence="2">
    <location>
        <begin position="960"/>
        <end position="983"/>
    </location>
</feature>
<proteinExistence type="predicted"/>
<feature type="compositionally biased region" description="Low complexity" evidence="2">
    <location>
        <begin position="771"/>
        <end position="781"/>
    </location>
</feature>
<sequence>MQSKNHKEEKKLLHSICEVNIDGKMALVSLYDDLPHFEYDQTIDNLKDSIIKLKTYNRELKQRIQQLEKENTHFKSVNMVLSKNITSLYKTASCEIQRKDKIIDDLRKSQVVSLPSTSKIFSSINDNQIEKTEVNKLSESKKNTEQIKNTVEKTKILNPNNNNDNIISTVIKPNVDVPKTIYYKRLCQKLALQNVTLECKKPIPQHTENMNTVDKIIKDKNVELNYDENILKEMTTSLIHNESKDINSTLVICEPDITPSNCELDTTPVIQCENVEKDKENVSVKSFFSKLGQPTKSKKKLIISPCTIGVQNKLPKTFKNAKKLNQINNLSSITQCENNNSPKKQIIKSLNKDSQSICVENNIPEYNQTTDNKPLTIESTSQQKNNQSTCNLDTLKRINDITESKHSSNSSKSFSKNTLIETSPANKTVIPSINNEVEQVPITRETNVIKNDDNNSLNKFNEDTQSSCLLNKDQTTKYDSKRDNNLLLKNNQKQSINIEVEQFPIRRRKAVIEKDDGKLALSNVRKHPHDTYMSPSNKNEIIKSTENVKCFSMNNNKESSSPSRQKINQSTCNLDSLKCVNDITESKHSSNSSKSFSKNTLIETSSVNKTVTPSINNEVEQVPITRETNVIKNDDNNSLNKFNEDTQSSCLLNKDQKTKYDSKTDNKLLLKNNQKQSINIEVEQFPIRRRKAVIEKDDGKLALSNVRKRPHGTYMSPSNKNEIIKSTENVKCFSMNNNKESSSPSRQKINQSTCNLDTLKCVNDITKSQHSKNSNKSSPKNTLVETSPTNKTAKPSINIEVEQVPIIRKSNVIKKDNNTLNKFNEVTQSSCLLNKDHKTKFDSKTENKLLLTDKLHDQKLSSYEKQNQTPSVNIEVEQFPIRRRKSVKEKDNNSLVLSDVKKNSHITCTSPLIKNEFNKSTENVKCLSMNNNNKESSSSFQLKNSQATCDLDTHKCANNVTESKHPNNSCKSPSKNIPVETSPTNKISIPSVNIEVEQGFIFKQSNSRKVIMHSTFDDKQGTKKGRRVQLITIQDHYSNPVPSFNGAKKTDIDVSNKSILTEKVVESSSHFFVPQVKRRRTMNFGSADS</sequence>
<dbReference type="EMBL" id="OU899035">
    <property type="protein sequence ID" value="CAH1721222.1"/>
    <property type="molecule type" value="Genomic_DNA"/>
</dbReference>
<keyword evidence="4" id="KW-1185">Reference proteome</keyword>
<name>A0A9P0IW16_APHGO</name>
<dbReference type="Proteomes" id="UP001154329">
    <property type="component" value="Chromosome 2"/>
</dbReference>
<evidence type="ECO:0000313" key="3">
    <source>
        <dbReference type="EMBL" id="CAH1721222.1"/>
    </source>
</evidence>
<gene>
    <name evidence="3" type="ORF">APHIGO_LOCUS4309</name>
</gene>
<feature type="region of interest" description="Disordered" evidence="2">
    <location>
        <begin position="767"/>
        <end position="796"/>
    </location>
</feature>
<evidence type="ECO:0000256" key="1">
    <source>
        <dbReference type="SAM" id="Coils"/>
    </source>
</evidence>
<evidence type="ECO:0000256" key="2">
    <source>
        <dbReference type="SAM" id="MobiDB-lite"/>
    </source>
</evidence>
<feature type="compositionally biased region" description="Polar residues" evidence="2">
    <location>
        <begin position="783"/>
        <end position="795"/>
    </location>
</feature>